<dbReference type="Pfam" id="PF00072">
    <property type="entry name" value="Response_reg"/>
    <property type="match status" value="1"/>
</dbReference>
<keyword evidence="1 2" id="KW-0597">Phosphoprotein</keyword>
<dbReference type="SMART" id="SM00448">
    <property type="entry name" value="REC"/>
    <property type="match status" value="1"/>
</dbReference>
<dbReference type="Proteomes" id="UP000295375">
    <property type="component" value="Unassembled WGS sequence"/>
</dbReference>
<dbReference type="RefSeq" id="WP_133591822.1">
    <property type="nucleotide sequence ID" value="NZ_CP037953.1"/>
</dbReference>
<dbReference type="AlphaFoldDB" id="A0A4R6UK94"/>
<dbReference type="OrthoDB" id="9800897at2"/>
<organism evidence="4 5">
    <name type="scientific">Permianibacter aggregans</name>
    <dbReference type="NCBI Taxonomy" id="1510150"/>
    <lineage>
        <taxon>Bacteria</taxon>
        <taxon>Pseudomonadati</taxon>
        <taxon>Pseudomonadota</taxon>
        <taxon>Gammaproteobacteria</taxon>
        <taxon>Pseudomonadales</taxon>
        <taxon>Pseudomonadaceae</taxon>
        <taxon>Permianibacter</taxon>
    </lineage>
</organism>
<dbReference type="Gene3D" id="3.40.50.2300">
    <property type="match status" value="1"/>
</dbReference>
<evidence type="ECO:0000256" key="1">
    <source>
        <dbReference type="ARBA" id="ARBA00022553"/>
    </source>
</evidence>
<name>A0A4R6UK94_9GAMM</name>
<dbReference type="InterPro" id="IPR001789">
    <property type="entry name" value="Sig_transdc_resp-reg_receiver"/>
</dbReference>
<gene>
    <name evidence="4" type="ORF">EV696_11397</name>
</gene>
<accession>A0A4R6UK94</accession>
<evidence type="ECO:0000313" key="5">
    <source>
        <dbReference type="Proteomes" id="UP000295375"/>
    </source>
</evidence>
<dbReference type="GO" id="GO:0000160">
    <property type="term" value="P:phosphorelay signal transduction system"/>
    <property type="evidence" value="ECO:0007669"/>
    <property type="project" value="InterPro"/>
</dbReference>
<protein>
    <submittedName>
        <fullName evidence="4">Response regulator receiver domain-containing protein</fullName>
    </submittedName>
</protein>
<dbReference type="EMBL" id="SNYM01000013">
    <property type="protein sequence ID" value="TDQ46556.1"/>
    <property type="molecule type" value="Genomic_DNA"/>
</dbReference>
<dbReference type="PANTHER" id="PTHR44591:SF3">
    <property type="entry name" value="RESPONSE REGULATORY DOMAIN-CONTAINING PROTEIN"/>
    <property type="match status" value="1"/>
</dbReference>
<feature type="modified residue" description="4-aspartylphosphate" evidence="2">
    <location>
        <position position="58"/>
    </location>
</feature>
<sequence length="129" mass="14256">MPATPLNTILHVDDDASIRAVAKVALQNVGGLQVVSCASGIEALEKFPECRPDLVLLDVMMPLMDGPTTLQKLQRQFPNQSLRVVFMTAKVQQKEIDEYKTLGAGDVVIKPFDPMTLAAQLQQIWQRLP</sequence>
<dbReference type="PANTHER" id="PTHR44591">
    <property type="entry name" value="STRESS RESPONSE REGULATOR PROTEIN 1"/>
    <property type="match status" value="1"/>
</dbReference>
<keyword evidence="5" id="KW-1185">Reference proteome</keyword>
<evidence type="ECO:0000259" key="3">
    <source>
        <dbReference type="PROSITE" id="PS50110"/>
    </source>
</evidence>
<dbReference type="InterPro" id="IPR011006">
    <property type="entry name" value="CheY-like_superfamily"/>
</dbReference>
<dbReference type="InterPro" id="IPR050595">
    <property type="entry name" value="Bact_response_regulator"/>
</dbReference>
<comment type="caution">
    <text evidence="4">The sequence shown here is derived from an EMBL/GenBank/DDBJ whole genome shotgun (WGS) entry which is preliminary data.</text>
</comment>
<reference evidence="4 5" key="1">
    <citation type="submission" date="2019-03" db="EMBL/GenBank/DDBJ databases">
        <title>Genomic Encyclopedia of Type Strains, Phase IV (KMG-IV): sequencing the most valuable type-strain genomes for metagenomic binning, comparative biology and taxonomic classification.</title>
        <authorList>
            <person name="Goeker M."/>
        </authorList>
    </citation>
    <scope>NUCLEOTIDE SEQUENCE [LARGE SCALE GENOMIC DNA]</scope>
    <source>
        <strain evidence="4 5">DSM 103792</strain>
    </source>
</reference>
<evidence type="ECO:0000313" key="4">
    <source>
        <dbReference type="EMBL" id="TDQ46556.1"/>
    </source>
</evidence>
<evidence type="ECO:0000256" key="2">
    <source>
        <dbReference type="PROSITE-ProRule" id="PRU00169"/>
    </source>
</evidence>
<proteinExistence type="predicted"/>
<dbReference type="PROSITE" id="PS50110">
    <property type="entry name" value="RESPONSE_REGULATORY"/>
    <property type="match status" value="1"/>
</dbReference>
<dbReference type="SUPFAM" id="SSF52172">
    <property type="entry name" value="CheY-like"/>
    <property type="match status" value="1"/>
</dbReference>
<feature type="domain" description="Response regulatory" evidence="3">
    <location>
        <begin position="8"/>
        <end position="125"/>
    </location>
</feature>